<organism evidence="1 2">
    <name type="scientific">Haloferax larsenii</name>
    <dbReference type="NCBI Taxonomy" id="302484"/>
    <lineage>
        <taxon>Archaea</taxon>
        <taxon>Methanobacteriati</taxon>
        <taxon>Methanobacteriota</taxon>
        <taxon>Stenosarchaea group</taxon>
        <taxon>Halobacteria</taxon>
        <taxon>Halobacteriales</taxon>
        <taxon>Haloferacaceae</taxon>
        <taxon>Haloferax</taxon>
    </lineage>
</organism>
<accession>A0ABY5RAE9</accession>
<reference evidence="1" key="1">
    <citation type="submission" date="2021-07" db="EMBL/GenBank/DDBJ databases">
        <title>Studies on halocins as antimicrobial molecules from haloarchaea.</title>
        <authorList>
            <person name="Kumar S."/>
            <person name="Khare S.K."/>
        </authorList>
    </citation>
    <scope>NUCLEOTIDE SEQUENCE</scope>
    <source>
        <strain evidence="1">NCIM 5678</strain>
    </source>
</reference>
<sequence length="109" mass="12172">MTDDPFSLSLPEGWTVELDVDASVDDPRSQVVYESPDSRFRVTITEFSRGLTLYWWVDIFARAGGEWHRRETGLGDSFRDPEAVAAAAQDALDRLGGSLESELESFAND</sequence>
<name>A0ABY5RAE9_HALLR</name>
<dbReference type="EMBL" id="CP078063">
    <property type="protein sequence ID" value="UVE49119.1"/>
    <property type="molecule type" value="Genomic_DNA"/>
</dbReference>
<dbReference type="RefSeq" id="WP_007538950.1">
    <property type="nucleotide sequence ID" value="NZ_CP078063.1"/>
</dbReference>
<dbReference type="GeneID" id="74529088"/>
<keyword evidence="2" id="KW-1185">Reference proteome</keyword>
<evidence type="ECO:0000313" key="2">
    <source>
        <dbReference type="Proteomes" id="UP001058330"/>
    </source>
</evidence>
<evidence type="ECO:0000313" key="1">
    <source>
        <dbReference type="EMBL" id="UVE49119.1"/>
    </source>
</evidence>
<dbReference type="Proteomes" id="UP001058330">
    <property type="component" value="Chromosome"/>
</dbReference>
<gene>
    <name evidence="1" type="ORF">KU306_09270</name>
</gene>
<protein>
    <submittedName>
        <fullName evidence="1">Uncharacterized protein</fullName>
    </submittedName>
</protein>
<proteinExistence type="predicted"/>